<evidence type="ECO:0000313" key="2">
    <source>
        <dbReference type="Proteomes" id="UP000356253"/>
    </source>
</evidence>
<proteinExistence type="predicted"/>
<sequence>MNKKLLLILLLLIPVCSFAQTFSVSGTVTEAETQMPMPGVNVLVKNTNTGVVTDFDGNYTIQDLKGGDILVFTYVGFEPQEIPVSNNQTTVNVVLKPDSEALEEVVLIGYGAQKRDEVTGAVSSVGEETIEQLKPANVAQALQGTSSGVNVTFNGGSPGSNANIRIRGVGTNVNASPLIVVDGFIFNGGLQDLNPQDIENITVLKDAQAAIYGTAGANGVILVTTKKGRKNQKMRVSYDGYTGVQETTRKLPVLNAKEYALYINESYANSGQDIPFNNVNNLENETDWQDEVFKQSMVRSHNFSVRGGEEKVSYSLGASNFYQEGIVAPEKSNFERNTAKLTLDVDLTDNINLSTKLFYTNVQVKDINAFSLGSVLFNAANIAPVISPDQDNLDGTINLGNEVVNPLTQTRNTYNNSVVDRLSGTVQASIDYAKNLNFKGRVGFNRANTRDRDFTPIYDYGTGKIYTTPNSSVSLGKSFTNDYTAELFNTYTNTFAEDHDVTFLLGTTIHEVKSEGLYGTRTDVNANSWEFADLGSAYGIGENQTNSSYASIFRRLSYFGRLQYGFRDKYLVSAMLRRDSSTRFGPNNKVAYFPSVTAGWVMSKESWLNDSDIVNLLKIRGSYGVLGSDLIDDFKYLSLLDGEATYVLGPDQSLVNGNALGALPNPNIQWEESKKLDIGLDLNFLDNKFNFVYDYFKNRRDNLLISNLRVSGILGTGAPGASGPTVNAGEVVNEGHEFSLGYNDNVSEDFSFSINYNISLLNNEVTKVNNGIGYIEGGGFGVGQPAPARMQEGFPMGYFYGYRTDGVFQTQDEVDNHPSQQALGANAKPGDIRYVDLNGDGVIDENDRTNIGDPIPDITMGLNFSFNYKNFDFSAYSFANLGQEMVRNYERSQPNVNKLRYKLDRWTGPGTSNTVPRATVESTSNNAFSDFFVEDASFLRIQTITLGFTVPKKFTEKAYLDKFRIYGKVDNVYTFTEYMGYDPTASTGEPIGGGIDYGFYPLPRTYTIGVNIQF</sequence>
<keyword evidence="1" id="KW-0675">Receptor</keyword>
<keyword evidence="2" id="KW-1185">Reference proteome</keyword>
<dbReference type="Proteomes" id="UP000356253">
    <property type="component" value="Unassembled WGS sequence"/>
</dbReference>
<evidence type="ECO:0000313" key="1">
    <source>
        <dbReference type="EMBL" id="VVU99836.1"/>
    </source>
</evidence>
<protein>
    <submittedName>
        <fullName evidence="1">TonB-dependent receptor SusC</fullName>
    </submittedName>
</protein>
<name>A0AC61Y5U3_9FLAO</name>
<comment type="caution">
    <text evidence="1">The sequence shown here is derived from an EMBL/GenBank/DDBJ whole genome shotgun (WGS) entry which is preliminary data.</text>
</comment>
<gene>
    <name evidence="1" type="primary">susC_5</name>
    <name evidence="1" type="ORF">FVB9532_01097</name>
</gene>
<dbReference type="EMBL" id="CABVMM010000003">
    <property type="protein sequence ID" value="VVU99836.1"/>
    <property type="molecule type" value="Genomic_DNA"/>
</dbReference>
<organism evidence="1 2">
    <name type="scientific">Mesonia oceanica</name>
    <dbReference type="NCBI Taxonomy" id="2687242"/>
    <lineage>
        <taxon>Bacteria</taxon>
        <taxon>Pseudomonadati</taxon>
        <taxon>Bacteroidota</taxon>
        <taxon>Flavobacteriia</taxon>
        <taxon>Flavobacteriales</taxon>
        <taxon>Flavobacteriaceae</taxon>
        <taxon>Mesonia</taxon>
    </lineage>
</organism>
<accession>A0AC61Y5U3</accession>
<reference evidence="1" key="1">
    <citation type="submission" date="2019-09" db="EMBL/GenBank/DDBJ databases">
        <authorList>
            <person name="Rodrigo-Torres L."/>
            <person name="Arahal R. D."/>
            <person name="Lucena T."/>
        </authorList>
    </citation>
    <scope>NUCLEOTIDE SEQUENCE</scope>
    <source>
        <strain evidence="1">ISS653</strain>
    </source>
</reference>